<accession>A0A369UK69</accession>
<feature type="region of interest" description="Disordered" evidence="1">
    <location>
        <begin position="309"/>
        <end position="357"/>
    </location>
</feature>
<dbReference type="Gene3D" id="3.40.50.300">
    <property type="entry name" value="P-loop containing nucleotide triphosphate hydrolases"/>
    <property type="match status" value="1"/>
</dbReference>
<sequence>MNMTIKVLSINGWCRNGSTIIGNLLNEVEGFFHVGELHFLWKNAYGKGSNTKCGCGRELVVCPIWSRVLEREQPAVHAREAHAREVCARQARSVRTRHTWRALRDGIATEDRRQHAETMARTYRAIVEATGCQVIVDSTKIPGEAALLEHVEGIEAYYVHLVRDPRATAHSWMRQKDYAYKLSAFRSTAYWLTFNLASRALLARYPERSLFVRYEDFIREPAPVLRALVELVGGDPSTLPLRGRVAELQPNHTVTGNPDRFRSGPTVIRPDDSKWRDELPTRDQLTTIALAWPLMRKYGYPLTRRTTHAPADAASTHANADSHSRDHATSSDRVDSDHTHPHPQPLPRSERGPRSAR</sequence>
<dbReference type="InterPro" id="IPR051135">
    <property type="entry name" value="Gal/GlcNAc/GalNAc_ST"/>
</dbReference>
<comment type="caution">
    <text evidence="2">The sequence shown here is derived from an EMBL/GenBank/DDBJ whole genome shotgun (WGS) entry which is preliminary data.</text>
</comment>
<feature type="compositionally biased region" description="Basic and acidic residues" evidence="1">
    <location>
        <begin position="348"/>
        <end position="357"/>
    </location>
</feature>
<reference evidence="2 3" key="1">
    <citation type="submission" date="2018-07" db="EMBL/GenBank/DDBJ databases">
        <title>Dyella tabacisoli L4-6T, whole genome shotgun sequence.</title>
        <authorList>
            <person name="Zhou X.-K."/>
            <person name="Li W.-J."/>
            <person name="Duan Y.-Q."/>
        </authorList>
    </citation>
    <scope>NUCLEOTIDE SEQUENCE [LARGE SCALE GENOMIC DNA]</scope>
    <source>
        <strain evidence="2 3">L4-6</strain>
    </source>
</reference>
<evidence type="ECO:0000313" key="3">
    <source>
        <dbReference type="Proteomes" id="UP000253782"/>
    </source>
</evidence>
<dbReference type="InterPro" id="IPR027417">
    <property type="entry name" value="P-loop_NTPase"/>
</dbReference>
<dbReference type="Proteomes" id="UP000253782">
    <property type="component" value="Unassembled WGS sequence"/>
</dbReference>
<dbReference type="GO" id="GO:0006044">
    <property type="term" value="P:N-acetylglucosamine metabolic process"/>
    <property type="evidence" value="ECO:0007669"/>
    <property type="project" value="TreeGrafter"/>
</dbReference>
<dbReference type="GO" id="GO:0001517">
    <property type="term" value="F:N-acetylglucosamine 6-O-sulfotransferase activity"/>
    <property type="evidence" value="ECO:0007669"/>
    <property type="project" value="TreeGrafter"/>
</dbReference>
<keyword evidence="3" id="KW-1185">Reference proteome</keyword>
<evidence type="ECO:0000313" key="2">
    <source>
        <dbReference type="EMBL" id="RDD80118.1"/>
    </source>
</evidence>
<dbReference type="GO" id="GO:0006790">
    <property type="term" value="P:sulfur compound metabolic process"/>
    <property type="evidence" value="ECO:0007669"/>
    <property type="project" value="TreeGrafter"/>
</dbReference>
<protein>
    <submittedName>
        <fullName evidence="2">Sulfotransferase family protein</fullName>
    </submittedName>
</protein>
<keyword evidence="2" id="KW-0808">Transferase</keyword>
<feature type="compositionally biased region" description="Basic and acidic residues" evidence="1">
    <location>
        <begin position="320"/>
        <end position="340"/>
    </location>
</feature>
<dbReference type="Pfam" id="PF13469">
    <property type="entry name" value="Sulfotransfer_3"/>
    <property type="match status" value="1"/>
</dbReference>
<dbReference type="EMBL" id="QQAH01000020">
    <property type="protein sequence ID" value="RDD80118.1"/>
    <property type="molecule type" value="Genomic_DNA"/>
</dbReference>
<proteinExistence type="predicted"/>
<evidence type="ECO:0000256" key="1">
    <source>
        <dbReference type="SAM" id="MobiDB-lite"/>
    </source>
</evidence>
<feature type="region of interest" description="Disordered" evidence="1">
    <location>
        <begin position="250"/>
        <end position="276"/>
    </location>
</feature>
<dbReference type="PANTHER" id="PTHR10704">
    <property type="entry name" value="CARBOHYDRATE SULFOTRANSFERASE"/>
    <property type="match status" value="1"/>
</dbReference>
<dbReference type="AlphaFoldDB" id="A0A369UK69"/>
<dbReference type="SUPFAM" id="SSF52540">
    <property type="entry name" value="P-loop containing nucleoside triphosphate hydrolases"/>
    <property type="match status" value="1"/>
</dbReference>
<dbReference type="PANTHER" id="PTHR10704:SF44">
    <property type="entry name" value="LD35051P-RELATED"/>
    <property type="match status" value="1"/>
</dbReference>
<dbReference type="OrthoDB" id="7062607at2"/>
<gene>
    <name evidence="2" type="ORF">DVJ77_18410</name>
</gene>
<organism evidence="2 3">
    <name type="scientific">Dyella tabacisoli</name>
    <dbReference type="NCBI Taxonomy" id="2282381"/>
    <lineage>
        <taxon>Bacteria</taxon>
        <taxon>Pseudomonadati</taxon>
        <taxon>Pseudomonadota</taxon>
        <taxon>Gammaproteobacteria</taxon>
        <taxon>Lysobacterales</taxon>
        <taxon>Rhodanobacteraceae</taxon>
        <taxon>Dyella</taxon>
    </lineage>
</organism>
<name>A0A369UK69_9GAMM</name>